<dbReference type="STRING" id="1783515.A4E84_21290"/>
<accession>A0A143C3Y5</accession>
<dbReference type="KEGG" id="stsi:A4E84_21290"/>
<organism evidence="3 4">
    <name type="scientific">Streptomyces qaidamensis</name>
    <dbReference type="NCBI Taxonomy" id="1783515"/>
    <lineage>
        <taxon>Bacteria</taxon>
        <taxon>Bacillati</taxon>
        <taxon>Actinomycetota</taxon>
        <taxon>Actinomycetes</taxon>
        <taxon>Kitasatosporales</taxon>
        <taxon>Streptomycetaceae</taxon>
        <taxon>Streptomyces</taxon>
        <taxon>Streptomyces aurantiacus group</taxon>
    </lineage>
</organism>
<dbReference type="Pfam" id="PF03795">
    <property type="entry name" value="YCII"/>
    <property type="match status" value="1"/>
</dbReference>
<dbReference type="PANTHER" id="PTHR37828:SF1">
    <property type="entry name" value="YCII-RELATED DOMAIN-CONTAINING PROTEIN"/>
    <property type="match status" value="1"/>
</dbReference>
<sequence length="196" mass="21279">MIHVLTLTYLQPRETVTAHLPEHKAWLRDHSDRGRILLSGPRPDGGAVIVTADLDEATVRELIESDPWHKLGIASYDRVAFEGKNASPGVVTAAVPDDSVLLINVATTEDAPATVDALAGAVEHVAATADGFRGSRLLTSVDGDAVINLAAWTDEKRFNAIFDDPGFTGRYQEFAKTVTGAKYRLYRTSRVISPNR</sequence>
<evidence type="ECO:0000313" key="3">
    <source>
        <dbReference type="EMBL" id="AMW11809.1"/>
    </source>
</evidence>
<dbReference type="Proteomes" id="UP000076096">
    <property type="component" value="Chromosome"/>
</dbReference>
<feature type="domain" description="YCII-related" evidence="2">
    <location>
        <begin position="7"/>
        <end position="76"/>
    </location>
</feature>
<dbReference type="PANTHER" id="PTHR37828">
    <property type="entry name" value="GSR2449 PROTEIN"/>
    <property type="match status" value="1"/>
</dbReference>
<gene>
    <name evidence="3" type="ORF">A4E84_21290</name>
</gene>
<dbReference type="Gene3D" id="3.30.70.100">
    <property type="match status" value="1"/>
</dbReference>
<comment type="similarity">
    <text evidence="1">Belongs to the YciI family.</text>
</comment>
<reference evidence="4" key="1">
    <citation type="submission" date="2016-04" db="EMBL/GenBank/DDBJ databases">
        <authorList>
            <person name="Zhang B."/>
        </authorList>
    </citation>
    <scope>NUCLEOTIDE SEQUENCE [LARGE SCALE GENOMIC DNA]</scope>
    <source>
        <strain evidence="4">S10</strain>
    </source>
</reference>
<evidence type="ECO:0000313" key="4">
    <source>
        <dbReference type="Proteomes" id="UP000076096"/>
    </source>
</evidence>
<name>A0A143C3Y5_9ACTN</name>
<keyword evidence="4" id="KW-1185">Reference proteome</keyword>
<evidence type="ECO:0000259" key="2">
    <source>
        <dbReference type="Pfam" id="PF03795"/>
    </source>
</evidence>
<dbReference type="Gene3D" id="3.30.70.1060">
    <property type="entry name" value="Dimeric alpha+beta barrel"/>
    <property type="match status" value="1"/>
</dbReference>
<dbReference type="RefSeq" id="WP_062928116.1">
    <property type="nucleotide sequence ID" value="NZ_CP015098.1"/>
</dbReference>
<dbReference type="InterPro" id="IPR011008">
    <property type="entry name" value="Dimeric_a/b-barrel"/>
</dbReference>
<dbReference type="InterPro" id="IPR005545">
    <property type="entry name" value="YCII"/>
</dbReference>
<proteinExistence type="inferred from homology"/>
<evidence type="ECO:0000256" key="1">
    <source>
        <dbReference type="ARBA" id="ARBA00007689"/>
    </source>
</evidence>
<dbReference type="AlphaFoldDB" id="A0A143C3Y5"/>
<dbReference type="SUPFAM" id="SSF54909">
    <property type="entry name" value="Dimeric alpha+beta barrel"/>
    <property type="match status" value="2"/>
</dbReference>
<protein>
    <recommendedName>
        <fullName evidence="2">YCII-related domain-containing protein</fullName>
    </recommendedName>
</protein>
<dbReference type="EMBL" id="CP015098">
    <property type="protein sequence ID" value="AMW11809.1"/>
    <property type="molecule type" value="Genomic_DNA"/>
</dbReference>